<evidence type="ECO:0000313" key="3">
    <source>
        <dbReference type="EMBL" id="GAL83394.1"/>
    </source>
</evidence>
<evidence type="ECO:0000313" key="4">
    <source>
        <dbReference type="Proteomes" id="UP000030185"/>
    </source>
</evidence>
<organism evidence="3 4">
    <name type="scientific">Sporocytophaga myxococcoides</name>
    <dbReference type="NCBI Taxonomy" id="153721"/>
    <lineage>
        <taxon>Bacteria</taxon>
        <taxon>Pseudomonadati</taxon>
        <taxon>Bacteroidota</taxon>
        <taxon>Cytophagia</taxon>
        <taxon>Cytophagales</taxon>
        <taxon>Cytophagaceae</taxon>
        <taxon>Sporocytophaga</taxon>
    </lineage>
</organism>
<evidence type="ECO:0000256" key="1">
    <source>
        <dbReference type="SAM" id="SignalP"/>
    </source>
</evidence>
<proteinExistence type="predicted"/>
<dbReference type="Gene3D" id="3.40.33.10">
    <property type="entry name" value="CAP"/>
    <property type="match status" value="1"/>
</dbReference>
<feature type="domain" description="SCP" evidence="2">
    <location>
        <begin position="42"/>
        <end position="164"/>
    </location>
</feature>
<accession>A0A098LAE5</accession>
<dbReference type="SUPFAM" id="SSF55797">
    <property type="entry name" value="PR-1-like"/>
    <property type="match status" value="1"/>
</dbReference>
<dbReference type="EMBL" id="BBLT01000001">
    <property type="protein sequence ID" value="GAL83394.1"/>
    <property type="molecule type" value="Genomic_DNA"/>
</dbReference>
<dbReference type="RefSeq" id="WP_045458191.1">
    <property type="nucleotide sequence ID" value="NZ_BBLT01000001.1"/>
</dbReference>
<feature type="chain" id="PRO_5001944838" description="SCP domain-containing protein" evidence="1">
    <location>
        <begin position="21"/>
        <end position="801"/>
    </location>
</feature>
<dbReference type="eggNOG" id="COG2885">
    <property type="taxonomic scope" value="Bacteria"/>
</dbReference>
<sequence>MRLITFSFLILLLSFRGLFAQTPIDFNNFDEKLLTQKIYLKLNEVRDSLGLSPFVKDSILTAAANNQAKYIKKVDNLVHNQDNPNMATVEQRVESFKGTHEKVAENVDVIYTDRPFTIYKEKEPIKINTYESAALAFVRSSLNTSSNSINLVNREFSATGIGIGIIPEKKCIYIAQVFGPMAYNFPSSIKNKDKKTFYPSKKINIENAFGIAPSNEVICGKCAGDFNKIPDYVENKIIVENGKVYYSFGDLGLFNKTFPETEGIFSFSVDIVLRSQFPCSSGNIVHRSFAFDGIMLVPVALKDLLKSNTKASSNALYAYLGEIPTELKNDEYVCNLMVIKDNHLCTYYVDYPRLSSSRSIISTEFFVDTLLKSEISKKKNLKFTIPFEKDKSVYSEQDIRPFYDSLNLNKYNITEVVVLAYSSIEGSTERNQELQKSRAESIIQVLQSFQLNDTIKRVIKAQENWDQFYRDVKNTPFNYLTKLSKEKIKEELQKDSLSRAMEFLLARERKAILFLKIVERIDLTRNKDSLAIHYKNALAKKDIPVATTLQTVIFDAISNGELSADLLTSLNPPKTKEFAQLINNQILFRKELGQKFDYIGELNQASALDPTNVYIKYNICDLTLKAWAADSAYLQSPEGFMKNIKALYNTKIDKKLINKLYLNFQILISPYFLTNKKFKYRDDAINLVKKYYKTTELNSDDLLAVAKFFAESGRQAWALEILFPIMQKGEYSEDMLFNFLSIAITRPELFEKKEFESYFLKAKDMNPLRFCSLFGIDKINFMLFKEEELKVYFCRACSPKQ</sequence>
<protein>
    <recommendedName>
        <fullName evidence="2">SCP domain-containing protein</fullName>
    </recommendedName>
</protein>
<name>A0A098LAE5_9BACT</name>
<reference evidence="3 4" key="1">
    <citation type="submission" date="2014-09" db="EMBL/GenBank/DDBJ databases">
        <title>Sporocytophaga myxococcoides PG-01 genome sequencing.</title>
        <authorList>
            <person name="Liu L."/>
            <person name="Gao P.J."/>
            <person name="Chen G.J."/>
            <person name="Wang L.S."/>
        </authorList>
    </citation>
    <scope>NUCLEOTIDE SEQUENCE [LARGE SCALE GENOMIC DNA]</scope>
    <source>
        <strain evidence="3 4">PG-01</strain>
    </source>
</reference>
<gene>
    <name evidence="3" type="ORF">MYP_620</name>
</gene>
<feature type="signal peptide" evidence="1">
    <location>
        <begin position="1"/>
        <end position="20"/>
    </location>
</feature>
<comment type="caution">
    <text evidence="3">The sequence shown here is derived from an EMBL/GenBank/DDBJ whole genome shotgun (WGS) entry which is preliminary data.</text>
</comment>
<keyword evidence="4" id="KW-1185">Reference proteome</keyword>
<dbReference type="AlphaFoldDB" id="A0A098LAE5"/>
<dbReference type="InterPro" id="IPR014044">
    <property type="entry name" value="CAP_dom"/>
</dbReference>
<evidence type="ECO:0000259" key="2">
    <source>
        <dbReference type="Pfam" id="PF00188"/>
    </source>
</evidence>
<dbReference type="STRING" id="153721.MYP_620"/>
<dbReference type="Proteomes" id="UP000030185">
    <property type="component" value="Unassembled WGS sequence"/>
</dbReference>
<dbReference type="OrthoDB" id="632640at2"/>
<dbReference type="Pfam" id="PF00188">
    <property type="entry name" value="CAP"/>
    <property type="match status" value="1"/>
</dbReference>
<dbReference type="InterPro" id="IPR035940">
    <property type="entry name" value="CAP_sf"/>
</dbReference>
<keyword evidence="1" id="KW-0732">Signal</keyword>